<keyword evidence="2" id="KW-0285">Flavoprotein</keyword>
<gene>
    <name evidence="7" type="ORF">QBC37DRAFT_429035</name>
</gene>
<feature type="compositionally biased region" description="Polar residues" evidence="5">
    <location>
        <begin position="74"/>
        <end position="85"/>
    </location>
</feature>
<dbReference type="SUPFAM" id="SSF50475">
    <property type="entry name" value="FMN-binding split barrel"/>
    <property type="match status" value="1"/>
</dbReference>
<organism evidence="7 8">
    <name type="scientific">Rhypophila decipiens</name>
    <dbReference type="NCBI Taxonomy" id="261697"/>
    <lineage>
        <taxon>Eukaryota</taxon>
        <taxon>Fungi</taxon>
        <taxon>Dikarya</taxon>
        <taxon>Ascomycota</taxon>
        <taxon>Pezizomycotina</taxon>
        <taxon>Sordariomycetes</taxon>
        <taxon>Sordariomycetidae</taxon>
        <taxon>Sordariales</taxon>
        <taxon>Naviculisporaceae</taxon>
        <taxon>Rhypophila</taxon>
    </lineage>
</organism>
<dbReference type="PANTHER" id="PTHR33798">
    <property type="entry name" value="FLAVOPROTEIN OXYGENASE"/>
    <property type="match status" value="1"/>
</dbReference>
<protein>
    <submittedName>
        <fullName evidence="7">Flavoprotein oxygenase</fullName>
    </submittedName>
</protein>
<accession>A0AAN6Y545</accession>
<evidence type="ECO:0000256" key="4">
    <source>
        <dbReference type="ARBA" id="ARBA00038054"/>
    </source>
</evidence>
<reference evidence="7" key="1">
    <citation type="journal article" date="2023" name="Mol. Phylogenet. Evol.">
        <title>Genome-scale phylogeny and comparative genomics of the fungal order Sordariales.</title>
        <authorList>
            <person name="Hensen N."/>
            <person name="Bonometti L."/>
            <person name="Westerberg I."/>
            <person name="Brannstrom I.O."/>
            <person name="Guillou S."/>
            <person name="Cros-Aarteil S."/>
            <person name="Calhoun S."/>
            <person name="Haridas S."/>
            <person name="Kuo A."/>
            <person name="Mondo S."/>
            <person name="Pangilinan J."/>
            <person name="Riley R."/>
            <person name="LaButti K."/>
            <person name="Andreopoulos B."/>
            <person name="Lipzen A."/>
            <person name="Chen C."/>
            <person name="Yan M."/>
            <person name="Daum C."/>
            <person name="Ng V."/>
            <person name="Clum A."/>
            <person name="Steindorff A."/>
            <person name="Ohm R.A."/>
            <person name="Martin F."/>
            <person name="Silar P."/>
            <person name="Natvig D.O."/>
            <person name="Lalanne C."/>
            <person name="Gautier V."/>
            <person name="Ament-Velasquez S.L."/>
            <person name="Kruys A."/>
            <person name="Hutchinson M.I."/>
            <person name="Powell A.J."/>
            <person name="Barry K."/>
            <person name="Miller A.N."/>
            <person name="Grigoriev I.V."/>
            <person name="Debuchy R."/>
            <person name="Gladieux P."/>
            <person name="Hiltunen Thoren M."/>
            <person name="Johannesson H."/>
        </authorList>
    </citation>
    <scope>NUCLEOTIDE SEQUENCE</scope>
    <source>
        <strain evidence="7">PSN293</strain>
    </source>
</reference>
<keyword evidence="8" id="KW-1185">Reference proteome</keyword>
<dbReference type="GO" id="GO:0010181">
    <property type="term" value="F:FMN binding"/>
    <property type="evidence" value="ECO:0007669"/>
    <property type="project" value="InterPro"/>
</dbReference>
<evidence type="ECO:0000256" key="3">
    <source>
        <dbReference type="ARBA" id="ARBA00022643"/>
    </source>
</evidence>
<proteinExistence type="inferred from homology"/>
<evidence type="ECO:0000313" key="7">
    <source>
        <dbReference type="EMBL" id="KAK4210272.1"/>
    </source>
</evidence>
<evidence type="ECO:0000256" key="2">
    <source>
        <dbReference type="ARBA" id="ARBA00022630"/>
    </source>
</evidence>
<dbReference type="Gene3D" id="2.30.110.10">
    <property type="entry name" value="Electron Transport, Fmn-binding Protein, Chain A"/>
    <property type="match status" value="1"/>
</dbReference>
<dbReference type="EMBL" id="MU858179">
    <property type="protein sequence ID" value="KAK4210272.1"/>
    <property type="molecule type" value="Genomic_DNA"/>
</dbReference>
<sequence>MLRQSTRTRLFGRRRAPLVAPIQAIVVARRGLSEPPLSPPVVYHHHHNPSLIQTSSIHSKRKQQPSPLNPTAAKMSSQQQKTQAELTGEFEKEIKRNPHGNFKQVEAARPPWEPAASPRYTQTAQPSWTFGTGANNLPSPSPLPKSISIDPYADGRSPGLNYKLLISAITPRPIALLSTRSPDGTIQNLAPFSYFNVISHDPPLFIIGFVGAASNPSCKDSLRNMLESKECVINIISEGIIEAANSTSINAPYGVSEWDVSGLTPVYDCETVSNLPRVKEAVFSIEGKLESSREFESRAVPGRMGTTLVVIEGTRFWAREDALDAEGGLLKTDVLRPMGRMGGITYSRQIETIELPRPDFERDLGGHEGLAKIKEKRAKENGEEVLN</sequence>
<dbReference type="InterPro" id="IPR012349">
    <property type="entry name" value="Split_barrel_FMN-bd"/>
</dbReference>
<dbReference type="Proteomes" id="UP001301769">
    <property type="component" value="Unassembled WGS sequence"/>
</dbReference>
<dbReference type="InterPro" id="IPR002563">
    <property type="entry name" value="Flavin_Rdtase-like_dom"/>
</dbReference>
<evidence type="ECO:0000256" key="1">
    <source>
        <dbReference type="ARBA" id="ARBA00001917"/>
    </source>
</evidence>
<feature type="region of interest" description="Disordered" evidence="5">
    <location>
        <begin position="53"/>
        <end position="87"/>
    </location>
</feature>
<dbReference type="PANTHER" id="PTHR33798:SF5">
    <property type="entry name" value="FLAVIN REDUCTASE LIKE DOMAIN-CONTAINING PROTEIN"/>
    <property type="match status" value="1"/>
</dbReference>
<reference evidence="7" key="2">
    <citation type="submission" date="2023-05" db="EMBL/GenBank/DDBJ databases">
        <authorList>
            <consortium name="Lawrence Berkeley National Laboratory"/>
            <person name="Steindorff A."/>
            <person name="Hensen N."/>
            <person name="Bonometti L."/>
            <person name="Westerberg I."/>
            <person name="Brannstrom I.O."/>
            <person name="Guillou S."/>
            <person name="Cros-Aarteil S."/>
            <person name="Calhoun S."/>
            <person name="Haridas S."/>
            <person name="Kuo A."/>
            <person name="Mondo S."/>
            <person name="Pangilinan J."/>
            <person name="Riley R."/>
            <person name="Labutti K."/>
            <person name="Andreopoulos B."/>
            <person name="Lipzen A."/>
            <person name="Chen C."/>
            <person name="Yanf M."/>
            <person name="Daum C."/>
            <person name="Ng V."/>
            <person name="Clum A."/>
            <person name="Ohm R."/>
            <person name="Martin F."/>
            <person name="Silar P."/>
            <person name="Natvig D."/>
            <person name="Lalanne C."/>
            <person name="Gautier V."/>
            <person name="Ament-Velasquez S.L."/>
            <person name="Kruys A."/>
            <person name="Hutchinson M.I."/>
            <person name="Powell A.J."/>
            <person name="Barry K."/>
            <person name="Miller A.N."/>
            <person name="Grigoriev I.V."/>
            <person name="Debuchy R."/>
            <person name="Gladieux P."/>
            <person name="Thoren M.H."/>
            <person name="Johannesson H."/>
        </authorList>
    </citation>
    <scope>NUCLEOTIDE SEQUENCE</scope>
    <source>
        <strain evidence="7">PSN293</strain>
    </source>
</reference>
<comment type="caution">
    <text evidence="7">The sequence shown here is derived from an EMBL/GenBank/DDBJ whole genome shotgun (WGS) entry which is preliminary data.</text>
</comment>
<feature type="domain" description="Flavin reductase like" evidence="6">
    <location>
        <begin position="167"/>
        <end position="331"/>
    </location>
</feature>
<evidence type="ECO:0000256" key="5">
    <source>
        <dbReference type="SAM" id="MobiDB-lite"/>
    </source>
</evidence>
<comment type="similarity">
    <text evidence="4">Belongs to the flavoredoxin family.</text>
</comment>
<keyword evidence="3" id="KW-0288">FMN</keyword>
<comment type="cofactor">
    <cofactor evidence="1">
        <name>FMN</name>
        <dbReference type="ChEBI" id="CHEBI:58210"/>
    </cofactor>
</comment>
<dbReference type="SMART" id="SM00903">
    <property type="entry name" value="Flavin_Reduct"/>
    <property type="match status" value="1"/>
</dbReference>
<dbReference type="Pfam" id="PF01613">
    <property type="entry name" value="Flavin_Reduct"/>
    <property type="match status" value="1"/>
</dbReference>
<name>A0AAN6Y545_9PEZI</name>
<evidence type="ECO:0000259" key="6">
    <source>
        <dbReference type="SMART" id="SM00903"/>
    </source>
</evidence>
<evidence type="ECO:0000313" key="8">
    <source>
        <dbReference type="Proteomes" id="UP001301769"/>
    </source>
</evidence>
<dbReference type="AlphaFoldDB" id="A0AAN6Y545"/>